<dbReference type="WBParaSite" id="GPUH_0000129001-mRNA-1">
    <property type="protein sequence ID" value="GPUH_0000129001-mRNA-1"/>
    <property type="gene ID" value="GPUH_0000129001"/>
</dbReference>
<evidence type="ECO:0000313" key="1">
    <source>
        <dbReference type="WBParaSite" id="GPUH_0000129001-mRNA-1"/>
    </source>
</evidence>
<reference evidence="1" key="1">
    <citation type="submission" date="2016-06" db="UniProtKB">
        <authorList>
            <consortium name="WormBaseParasite"/>
        </authorList>
    </citation>
    <scope>IDENTIFICATION</scope>
</reference>
<sequence length="150" mass="16542">LLDAIVAFLRAFVVEECVSAGPRQVASFSIEKKQLTTIDITPVTRPMIDFCVLGSQPQQLKSPLCVPDRLLSVLSGVFSVFIIAETSDERSSLSSTDKEWALSRLRERSLPEDFDVELRKISSGVIGILQKGSISQRLRNALQALNLPAR</sequence>
<protein>
    <submittedName>
        <fullName evidence="1">PAP-associated domain-containing protein</fullName>
    </submittedName>
</protein>
<organism evidence="1">
    <name type="scientific">Gongylonema pulchrum</name>
    <dbReference type="NCBI Taxonomy" id="637853"/>
    <lineage>
        <taxon>Eukaryota</taxon>
        <taxon>Metazoa</taxon>
        <taxon>Ecdysozoa</taxon>
        <taxon>Nematoda</taxon>
        <taxon>Chromadorea</taxon>
        <taxon>Rhabditida</taxon>
        <taxon>Spirurina</taxon>
        <taxon>Spiruromorpha</taxon>
        <taxon>Spiruroidea</taxon>
        <taxon>Gongylonematidae</taxon>
        <taxon>Gongylonema</taxon>
    </lineage>
</organism>
<name>A0A183CXU9_9BILA</name>
<dbReference type="AlphaFoldDB" id="A0A183CXU9"/>
<proteinExistence type="predicted"/>
<accession>A0A183CXU9</accession>